<reference evidence="1 2" key="1">
    <citation type="submission" date="2019-02" db="EMBL/GenBank/DDBJ databases">
        <title>Planctomycetal bacteria perform biofilm scaping via a novel small molecule.</title>
        <authorList>
            <person name="Jeske O."/>
            <person name="Boedeker C."/>
            <person name="Wiegand S."/>
            <person name="Breitling P."/>
            <person name="Kallscheuer N."/>
            <person name="Jogler M."/>
            <person name="Rohde M."/>
            <person name="Petersen J."/>
            <person name="Medema M.H."/>
            <person name="Surup F."/>
            <person name="Jogler C."/>
        </authorList>
    </citation>
    <scope>NUCLEOTIDE SEQUENCE [LARGE SCALE GENOMIC DNA]</scope>
    <source>
        <strain evidence="1 2">Mal15</strain>
    </source>
</reference>
<proteinExistence type="predicted"/>
<dbReference type="SUPFAM" id="SSF63446">
    <property type="entry name" value="Type I dockerin domain"/>
    <property type="match status" value="1"/>
</dbReference>
<dbReference type="KEGG" id="smam:Mal15_03720"/>
<keyword evidence="2" id="KW-1185">Reference proteome</keyword>
<organism evidence="1 2">
    <name type="scientific">Stieleria maiorica</name>
    <dbReference type="NCBI Taxonomy" id="2795974"/>
    <lineage>
        <taxon>Bacteria</taxon>
        <taxon>Pseudomonadati</taxon>
        <taxon>Planctomycetota</taxon>
        <taxon>Planctomycetia</taxon>
        <taxon>Pirellulales</taxon>
        <taxon>Pirellulaceae</taxon>
        <taxon>Stieleria</taxon>
    </lineage>
</organism>
<dbReference type="Gene3D" id="3.40.33.10">
    <property type="entry name" value="CAP"/>
    <property type="match status" value="1"/>
</dbReference>
<gene>
    <name evidence="1" type="ORF">Mal15_03720</name>
</gene>
<dbReference type="Proteomes" id="UP000321353">
    <property type="component" value="Chromosome"/>
</dbReference>
<evidence type="ECO:0000313" key="2">
    <source>
        <dbReference type="Proteomes" id="UP000321353"/>
    </source>
</evidence>
<dbReference type="AlphaFoldDB" id="A0A5B9M9Y8"/>
<evidence type="ECO:0000313" key="1">
    <source>
        <dbReference type="EMBL" id="QEF96345.1"/>
    </source>
</evidence>
<name>A0A5B9M9Y8_9BACT</name>
<accession>A0A5B9M9Y8</accession>
<sequence length="581" mass="61838">MNRINRQRRSSRTRPLTFQAVEPRRVMAASAMEIYALSVVNQVRADPPAFGTALQGMIDQTVDSAHGYAASDPVWTDLRDAISVSLTPSNVAAAIDLLQSTDPLPPLTWEDSLQAKSAVHNDWMQNHCFTHSTPAGASALPCFAALPGLTYNPQGAAANPDIISAETMGPWSSGSYSENIGYQSGPSMPRTRAAHAVGSVGHRQRQAYYDIVNFVLEFNSSSLGHLEALLQDRRDAIGIDYALLDGFSNTSSATNFLATHTLSRNKDFGGYLTGLAYTDSNQNGLYDVGEHTGGCVTVLDIAAGTSTEHCVAAGDYGRLSVFLPAGQYQVTGGATTIAVDIGYVSENQNVDVTAALNDTTVIDQPLDLTGYQALFSSSVVGTHQLSGNDPYHVLMFDADRDATLSVQPSSAGATPTSQQVFVVDESLIDISTTDAAGVTADVVAGGRYAIVFLGSDQIRSFDVSVSPGDGVRLGMTNLIDFADVNGDGDVSPLDALNVINELARRQGPSPSDASFFYDVNQDDDVTPRDALNVINEIARRSAPGEPESPLSLQSPLLTLSRWRPSTNDGTDEVMNQIGLLF</sequence>
<dbReference type="InterPro" id="IPR036439">
    <property type="entry name" value="Dockerin_dom_sf"/>
</dbReference>
<dbReference type="EMBL" id="CP036264">
    <property type="protein sequence ID" value="QEF96345.1"/>
    <property type="molecule type" value="Genomic_DNA"/>
</dbReference>
<dbReference type="Gene3D" id="1.10.1330.10">
    <property type="entry name" value="Dockerin domain"/>
    <property type="match status" value="1"/>
</dbReference>
<dbReference type="GO" id="GO:0004553">
    <property type="term" value="F:hydrolase activity, hydrolyzing O-glycosyl compounds"/>
    <property type="evidence" value="ECO:0007669"/>
    <property type="project" value="InterPro"/>
</dbReference>
<dbReference type="InterPro" id="IPR035940">
    <property type="entry name" value="CAP_sf"/>
</dbReference>
<dbReference type="GO" id="GO:0000272">
    <property type="term" value="P:polysaccharide catabolic process"/>
    <property type="evidence" value="ECO:0007669"/>
    <property type="project" value="InterPro"/>
</dbReference>
<dbReference type="RefSeq" id="WP_147866174.1">
    <property type="nucleotide sequence ID" value="NZ_CP036264.1"/>
</dbReference>
<dbReference type="SUPFAM" id="SSF55797">
    <property type="entry name" value="PR-1-like"/>
    <property type="match status" value="1"/>
</dbReference>
<dbReference type="InterPro" id="IPR002105">
    <property type="entry name" value="Dockerin_1_rpt"/>
</dbReference>
<protein>
    <submittedName>
        <fullName evidence="1">Dockerin type I repeat protein</fullName>
    </submittedName>
</protein>
<dbReference type="Pfam" id="PF00404">
    <property type="entry name" value="Dockerin_1"/>
    <property type="match status" value="1"/>
</dbReference>